<proteinExistence type="predicted"/>
<dbReference type="Pfam" id="PF01471">
    <property type="entry name" value="PG_binding_1"/>
    <property type="match status" value="1"/>
</dbReference>
<reference evidence="2 3" key="1">
    <citation type="submission" date="2010-08" db="EMBL/GenBank/DDBJ databases">
        <title>Complete sequence of Clostridium cellulovorans 743B.</title>
        <authorList>
            <consortium name="US DOE Joint Genome Institute"/>
            <person name="Lucas S."/>
            <person name="Copeland A."/>
            <person name="Lapidus A."/>
            <person name="Cheng J.-F."/>
            <person name="Bruce D."/>
            <person name="Goodwin L."/>
            <person name="Pitluck S."/>
            <person name="Chertkov O."/>
            <person name="Detter J.C."/>
            <person name="Han C."/>
            <person name="Tapia R."/>
            <person name="Land M."/>
            <person name="Hauser L."/>
            <person name="Chang Y.-J."/>
            <person name="Jeffries C."/>
            <person name="Kyrpides N."/>
            <person name="Ivanova N."/>
            <person name="Mikhailova N."/>
            <person name="Hemme C.L."/>
            <person name="Woyke T."/>
        </authorList>
    </citation>
    <scope>NUCLEOTIDE SEQUENCE [LARGE SCALE GENOMIC DNA]</scope>
    <source>
        <strain evidence="3">ATCC 35296 / DSM 3052 / OCM 3 / 743B</strain>
    </source>
</reference>
<gene>
    <name evidence="2" type="ordered locus">Clocel_2174</name>
</gene>
<dbReference type="InterPro" id="IPR036366">
    <property type="entry name" value="PGBDSf"/>
</dbReference>
<dbReference type="InterPro" id="IPR002477">
    <property type="entry name" value="Peptidoglycan-bd-like"/>
</dbReference>
<accession>D9SN51</accession>
<dbReference type="AlphaFoldDB" id="D9SN51"/>
<dbReference type="Proteomes" id="UP000002730">
    <property type="component" value="Chromosome"/>
</dbReference>
<dbReference type="HOGENOM" id="CLU_027560_0_1_9"/>
<dbReference type="Gene3D" id="1.10.101.10">
    <property type="entry name" value="PGBD-like superfamily/PGBD"/>
    <property type="match status" value="1"/>
</dbReference>
<feature type="domain" description="Peptidoglycan binding-like" evidence="1">
    <location>
        <begin position="342"/>
        <end position="400"/>
    </location>
</feature>
<evidence type="ECO:0000313" key="2">
    <source>
        <dbReference type="EMBL" id="ADL51917.1"/>
    </source>
</evidence>
<dbReference type="eggNOG" id="COG3409">
    <property type="taxonomic scope" value="Bacteria"/>
</dbReference>
<protein>
    <submittedName>
        <fullName evidence="2">Peptidoglycan-binding domain 1 protein</fullName>
    </submittedName>
</protein>
<dbReference type="RefSeq" id="WP_010076863.1">
    <property type="nucleotide sequence ID" value="NC_014393.1"/>
</dbReference>
<name>D9SN51_CLOC7</name>
<dbReference type="KEGG" id="ccb:Clocel_2174"/>
<evidence type="ECO:0000313" key="3">
    <source>
        <dbReference type="Proteomes" id="UP000002730"/>
    </source>
</evidence>
<evidence type="ECO:0000259" key="1">
    <source>
        <dbReference type="Pfam" id="PF01471"/>
    </source>
</evidence>
<organism evidence="2 3">
    <name type="scientific">Clostridium cellulovorans (strain ATCC 35296 / DSM 3052 / OCM 3 / 743B)</name>
    <dbReference type="NCBI Taxonomy" id="573061"/>
    <lineage>
        <taxon>Bacteria</taxon>
        <taxon>Bacillati</taxon>
        <taxon>Bacillota</taxon>
        <taxon>Clostridia</taxon>
        <taxon>Eubacteriales</taxon>
        <taxon>Clostridiaceae</taxon>
        <taxon>Clostridium</taxon>
    </lineage>
</organism>
<keyword evidence="3" id="KW-1185">Reference proteome</keyword>
<dbReference type="STRING" id="573061.Clocel_2174"/>
<dbReference type="SUPFAM" id="SSF47090">
    <property type="entry name" value="PGBD-like"/>
    <property type="match status" value="1"/>
</dbReference>
<dbReference type="EMBL" id="CP002160">
    <property type="protein sequence ID" value="ADL51917.1"/>
    <property type="molecule type" value="Genomic_DNA"/>
</dbReference>
<sequence>MAIGSLQVRVLRGNVEAPVDNAKIVVSQHTSEGTRQTEQQLITDSSGLSGIVELDAPEKEFSQTPSNTRPYSTCDIRVSAEGYEDFEIKGTQILPDTLSLQDVRLRSTNQRRQNEEQTDEDIIVIPEAVLFGDYPVKIPEDPVKPLPSPTGGVVLQKPVVPQYIVVHLGAPNDTSVPNVTVNFADYIKNVCSSEIYATWPETAIRANIYCITSFALNRIYTEWYRNQGKNFQVTNHTAYDQAFFYGRNIYANISRLVDELFTTYVQRQGQKQPLLTQYVDGVRVVRDGWFSQWGSKYLADSGKFPYEILTHYYGTDINLVRAEKVVGIPQSFPGYALRIGSSGQPVRTVQTFLNRIAVNFPAIPKLAVTGVYDAKTATSVKKFQEVFKLSQSGIVDYATWFAISRLYVAVTKIAELREEDLRASLNGLFVPPIVGDYDGYLPVIDYPTN</sequence>
<dbReference type="OrthoDB" id="2933491at2"/>
<dbReference type="InterPro" id="IPR036365">
    <property type="entry name" value="PGBD-like_sf"/>
</dbReference>